<comment type="caution">
    <text evidence="7">The sequence shown here is derived from an EMBL/GenBank/DDBJ whole genome shotgun (WGS) entry which is preliminary data.</text>
</comment>
<dbReference type="GO" id="GO:0006788">
    <property type="term" value="P:heme oxidation"/>
    <property type="evidence" value="ECO:0007669"/>
    <property type="project" value="InterPro"/>
</dbReference>
<protein>
    <submittedName>
        <fullName evidence="7">Uncharacterized protein</fullName>
    </submittedName>
</protein>
<sequence length="286" mass="32694">MTVFSLTTLTPAAASVKLHIPSTLFPPQLNLIIPRRHQNDPRTGTSNFITCCSNSDSSSPTTTGIGPGVIKEENRFRRQYPGEAQRITEEIAAMLFRRIKGKRYKKCSDKTTWLPSMEGFVKYLVDSQLVFRTIERIVDEYDDVSYAHFRKTGLERAGGLAKDLEWLSQQGILVPEASHPGVSYAQHLEQLAKESPPLFLCHFYNIYFAHIAGGQVISRQVSKKLLEGRELEFFRWEGDVQEQLECVREKLNMLGEHWTRDEKNNCLEETKMAFESLANIVRLIIL</sequence>
<evidence type="ECO:0000256" key="3">
    <source>
        <dbReference type="ARBA" id="ARBA00022528"/>
    </source>
</evidence>
<evidence type="ECO:0000256" key="1">
    <source>
        <dbReference type="ARBA" id="ARBA00004229"/>
    </source>
</evidence>
<comment type="subcellular location">
    <subcellularLocation>
        <location evidence="1">Plastid</location>
        <location evidence="1">Chloroplast</location>
    </subcellularLocation>
</comment>
<gene>
    <name evidence="7" type="ORF">Tsubulata_014825</name>
</gene>
<evidence type="ECO:0000313" key="7">
    <source>
        <dbReference type="EMBL" id="KAJ4831611.1"/>
    </source>
</evidence>
<dbReference type="GO" id="GO:0004392">
    <property type="term" value="F:heme oxygenase (decyclizing) activity"/>
    <property type="evidence" value="ECO:0007669"/>
    <property type="project" value="InterPro"/>
</dbReference>
<evidence type="ECO:0000313" key="8">
    <source>
        <dbReference type="Proteomes" id="UP001141552"/>
    </source>
</evidence>
<dbReference type="PANTHER" id="PTHR35703:SF1">
    <property type="entry name" value="INACTIVE HEME OXYGENASE 2, CHLOROPLASTIC-RELATED"/>
    <property type="match status" value="1"/>
</dbReference>
<keyword evidence="5" id="KW-0934">Plastid</keyword>
<name>A0A9Q0FHI6_9ROSI</name>
<evidence type="ECO:0000256" key="4">
    <source>
        <dbReference type="ARBA" id="ARBA00022531"/>
    </source>
</evidence>
<proteinExistence type="inferred from homology"/>
<dbReference type="InterPro" id="IPR016053">
    <property type="entry name" value="Haem_Oase-like"/>
</dbReference>
<dbReference type="InterPro" id="IPR002051">
    <property type="entry name" value="Haem_Oase"/>
</dbReference>
<evidence type="ECO:0000256" key="2">
    <source>
        <dbReference type="ARBA" id="ARBA00006134"/>
    </source>
</evidence>
<keyword evidence="6" id="KW-0809">Transit peptide</keyword>
<dbReference type="Gene3D" id="1.20.910.10">
    <property type="entry name" value="Heme oxygenase-like"/>
    <property type="match status" value="1"/>
</dbReference>
<dbReference type="OrthoDB" id="652091at2759"/>
<dbReference type="GO" id="GO:0010024">
    <property type="term" value="P:phytochromobilin biosynthetic process"/>
    <property type="evidence" value="ECO:0007669"/>
    <property type="project" value="TreeGrafter"/>
</dbReference>
<dbReference type="GO" id="GO:0009507">
    <property type="term" value="C:chloroplast"/>
    <property type="evidence" value="ECO:0007669"/>
    <property type="project" value="UniProtKB-SubCell"/>
</dbReference>
<keyword evidence="4" id="KW-0602">Photosynthesis</keyword>
<keyword evidence="8" id="KW-1185">Reference proteome</keyword>
<dbReference type="CDD" id="cd19165">
    <property type="entry name" value="HemeO"/>
    <property type="match status" value="1"/>
</dbReference>
<dbReference type="SUPFAM" id="SSF48613">
    <property type="entry name" value="Heme oxygenase-like"/>
    <property type="match status" value="1"/>
</dbReference>
<reference evidence="7" key="2">
    <citation type="journal article" date="2023" name="Plants (Basel)">
        <title>Annotation of the Turnera subulata (Passifloraceae) Draft Genome Reveals the S-Locus Evolved after the Divergence of Turneroideae from Passifloroideae in a Stepwise Manner.</title>
        <authorList>
            <person name="Henning P.M."/>
            <person name="Roalson E.H."/>
            <person name="Mir W."/>
            <person name="McCubbin A.G."/>
            <person name="Shore J.S."/>
        </authorList>
    </citation>
    <scope>NUCLEOTIDE SEQUENCE</scope>
    <source>
        <strain evidence="7">F60SS</strain>
    </source>
</reference>
<dbReference type="AlphaFoldDB" id="A0A9Q0FHI6"/>
<keyword evidence="3" id="KW-0150">Chloroplast</keyword>
<dbReference type="InterPro" id="IPR016084">
    <property type="entry name" value="Haem_Oase-like_multi-hlx"/>
</dbReference>
<organism evidence="7 8">
    <name type="scientific">Turnera subulata</name>
    <dbReference type="NCBI Taxonomy" id="218843"/>
    <lineage>
        <taxon>Eukaryota</taxon>
        <taxon>Viridiplantae</taxon>
        <taxon>Streptophyta</taxon>
        <taxon>Embryophyta</taxon>
        <taxon>Tracheophyta</taxon>
        <taxon>Spermatophyta</taxon>
        <taxon>Magnoliopsida</taxon>
        <taxon>eudicotyledons</taxon>
        <taxon>Gunneridae</taxon>
        <taxon>Pentapetalae</taxon>
        <taxon>rosids</taxon>
        <taxon>fabids</taxon>
        <taxon>Malpighiales</taxon>
        <taxon>Passifloraceae</taxon>
        <taxon>Turnera</taxon>
    </lineage>
</organism>
<dbReference type="Pfam" id="PF01126">
    <property type="entry name" value="Heme_oxygenase"/>
    <property type="match status" value="1"/>
</dbReference>
<comment type="similarity">
    <text evidence="2">Belongs to the heme oxygenase family.</text>
</comment>
<evidence type="ECO:0000256" key="5">
    <source>
        <dbReference type="ARBA" id="ARBA00022640"/>
    </source>
</evidence>
<dbReference type="EMBL" id="JAKUCV010005328">
    <property type="protein sequence ID" value="KAJ4831611.1"/>
    <property type="molecule type" value="Genomic_DNA"/>
</dbReference>
<dbReference type="InterPro" id="IPR016951">
    <property type="entry name" value="Haem_Oase_decyc_pln"/>
</dbReference>
<dbReference type="GO" id="GO:0015979">
    <property type="term" value="P:photosynthesis"/>
    <property type="evidence" value="ECO:0007669"/>
    <property type="project" value="UniProtKB-KW"/>
</dbReference>
<reference evidence="7" key="1">
    <citation type="submission" date="2022-02" db="EMBL/GenBank/DDBJ databases">
        <authorList>
            <person name="Henning P.M."/>
            <person name="McCubbin A.G."/>
            <person name="Shore J.S."/>
        </authorList>
    </citation>
    <scope>NUCLEOTIDE SEQUENCE</scope>
    <source>
        <strain evidence="7">F60SS</strain>
        <tissue evidence="7">Leaves</tissue>
    </source>
</reference>
<dbReference type="PANTHER" id="PTHR35703">
    <property type="entry name" value="HEME OXYGENASE 1, CHLOROPLASTIC-RELATED"/>
    <property type="match status" value="1"/>
</dbReference>
<evidence type="ECO:0000256" key="6">
    <source>
        <dbReference type="ARBA" id="ARBA00022946"/>
    </source>
</evidence>
<accession>A0A9Q0FHI6</accession>
<dbReference type="Proteomes" id="UP001141552">
    <property type="component" value="Unassembled WGS sequence"/>
</dbReference>